<dbReference type="EMBL" id="VEPZ02001180">
    <property type="protein sequence ID" value="KAE8688810.1"/>
    <property type="molecule type" value="Genomic_DNA"/>
</dbReference>
<dbReference type="InterPro" id="IPR032675">
    <property type="entry name" value="LRR_dom_sf"/>
</dbReference>
<accession>A0A6A2ZBF0</accession>
<dbReference type="InterPro" id="IPR025875">
    <property type="entry name" value="Leu-rich_rpt_4"/>
</dbReference>
<evidence type="ECO:0000313" key="4">
    <source>
        <dbReference type="Proteomes" id="UP000436088"/>
    </source>
</evidence>
<dbReference type="PANTHER" id="PTHR48051">
    <property type="match status" value="1"/>
</dbReference>
<dbReference type="SMART" id="SM00369">
    <property type="entry name" value="LRR_TYP"/>
    <property type="match status" value="3"/>
</dbReference>
<gene>
    <name evidence="3" type="ORF">F3Y22_tig00110954pilonHSYRG00042</name>
</gene>
<dbReference type="PROSITE" id="PS51450">
    <property type="entry name" value="LRR"/>
    <property type="match status" value="1"/>
</dbReference>
<dbReference type="InterPro" id="IPR050216">
    <property type="entry name" value="LRR_domain-containing"/>
</dbReference>
<name>A0A6A2ZBF0_HIBSY</name>
<dbReference type="InterPro" id="IPR003591">
    <property type="entry name" value="Leu-rich_rpt_typical-subtyp"/>
</dbReference>
<dbReference type="InterPro" id="IPR001611">
    <property type="entry name" value="Leu-rich_rpt"/>
</dbReference>
<evidence type="ECO:0000256" key="2">
    <source>
        <dbReference type="ARBA" id="ARBA00022737"/>
    </source>
</evidence>
<evidence type="ECO:0000256" key="1">
    <source>
        <dbReference type="ARBA" id="ARBA00022614"/>
    </source>
</evidence>
<dbReference type="SUPFAM" id="SSF52058">
    <property type="entry name" value="L domain-like"/>
    <property type="match status" value="1"/>
</dbReference>
<protein>
    <submittedName>
        <fullName evidence="3">Plant intracellular Ras-group-related LRR protein 8</fullName>
    </submittedName>
</protein>
<organism evidence="3 4">
    <name type="scientific">Hibiscus syriacus</name>
    <name type="common">Rose of Sharon</name>
    <dbReference type="NCBI Taxonomy" id="106335"/>
    <lineage>
        <taxon>Eukaryota</taxon>
        <taxon>Viridiplantae</taxon>
        <taxon>Streptophyta</taxon>
        <taxon>Embryophyta</taxon>
        <taxon>Tracheophyta</taxon>
        <taxon>Spermatophyta</taxon>
        <taxon>Magnoliopsida</taxon>
        <taxon>eudicotyledons</taxon>
        <taxon>Gunneridae</taxon>
        <taxon>Pentapetalae</taxon>
        <taxon>rosids</taxon>
        <taxon>malvids</taxon>
        <taxon>Malvales</taxon>
        <taxon>Malvaceae</taxon>
        <taxon>Malvoideae</taxon>
        <taxon>Hibiscus</taxon>
    </lineage>
</organism>
<keyword evidence="2" id="KW-0677">Repeat</keyword>
<dbReference type="Pfam" id="PF12799">
    <property type="entry name" value="LRR_4"/>
    <property type="match status" value="1"/>
</dbReference>
<reference evidence="3" key="1">
    <citation type="submission" date="2019-09" db="EMBL/GenBank/DDBJ databases">
        <title>Draft genome information of white flower Hibiscus syriacus.</title>
        <authorList>
            <person name="Kim Y.-M."/>
        </authorList>
    </citation>
    <scope>NUCLEOTIDE SEQUENCE [LARGE SCALE GENOMIC DNA]</scope>
    <source>
        <strain evidence="3">YM2019G1</strain>
    </source>
</reference>
<comment type="caution">
    <text evidence="3">The sequence shown here is derived from an EMBL/GenBank/DDBJ whole genome shotgun (WGS) entry which is preliminary data.</text>
</comment>
<evidence type="ECO:0000313" key="3">
    <source>
        <dbReference type="EMBL" id="KAE8688810.1"/>
    </source>
</evidence>
<dbReference type="PANTHER" id="PTHR48051:SF1">
    <property type="entry name" value="RAS SUPPRESSOR PROTEIN 1"/>
    <property type="match status" value="1"/>
</dbReference>
<dbReference type="GO" id="GO:0005737">
    <property type="term" value="C:cytoplasm"/>
    <property type="evidence" value="ECO:0007669"/>
    <property type="project" value="TreeGrafter"/>
</dbReference>
<dbReference type="AlphaFoldDB" id="A0A6A2ZBF0"/>
<sequence>MKLTTLPPGLGSLTSLRQLHVANNKLTSLPNEIGFLTRLEVLKADNNRITTIPACIGECGSLVEALHFSNNGLKSLPCTLFKHRLQLATLDLHNTEITMDLLREFEGWEDFDERRRSKHQKQVDFRVNSAAFDEGADKN</sequence>
<proteinExistence type="predicted"/>
<keyword evidence="1" id="KW-0433">Leucine-rich repeat</keyword>
<dbReference type="Gene3D" id="3.80.10.10">
    <property type="entry name" value="Ribonuclease Inhibitor"/>
    <property type="match status" value="1"/>
</dbReference>
<dbReference type="Proteomes" id="UP000436088">
    <property type="component" value="Unassembled WGS sequence"/>
</dbReference>
<keyword evidence="4" id="KW-1185">Reference proteome</keyword>